<dbReference type="InterPro" id="IPR009288">
    <property type="entry name" value="AIG2-like_dom"/>
</dbReference>
<dbReference type="Pfam" id="PF06094">
    <property type="entry name" value="GGACT"/>
    <property type="match status" value="1"/>
</dbReference>
<name>A0A927H9R7_9BACI</name>
<dbReference type="InterPro" id="IPR036568">
    <property type="entry name" value="GGCT-like_sf"/>
</dbReference>
<proteinExistence type="predicted"/>
<accession>A0A927H9R7</accession>
<reference evidence="2" key="1">
    <citation type="submission" date="2020-09" db="EMBL/GenBank/DDBJ databases">
        <title>Bacillus faecalis sp. nov., a moderately halophilic bacterium isolated from cow faeces.</title>
        <authorList>
            <person name="Jiang L."/>
            <person name="Lee J."/>
        </authorList>
    </citation>
    <scope>NUCLEOTIDE SEQUENCE</scope>
    <source>
        <strain evidence="2">AGMB 02131</strain>
    </source>
</reference>
<dbReference type="CDD" id="cd06661">
    <property type="entry name" value="GGCT_like"/>
    <property type="match status" value="1"/>
</dbReference>
<dbReference type="AlphaFoldDB" id="A0A927H9R7"/>
<evidence type="ECO:0000259" key="1">
    <source>
        <dbReference type="Pfam" id="PF06094"/>
    </source>
</evidence>
<feature type="domain" description="Gamma-glutamylcyclotransferase AIG2-like" evidence="1">
    <location>
        <begin position="6"/>
        <end position="137"/>
    </location>
</feature>
<sequence>MKRINFFVYGSLREGFFNYNKYLDGKVIEKKDAKLENMKLYHLPHKGYPAITFGKETVFGEIMTINESCYEETMRAMDEMEGFISEQNPENEYHKVILEVENLQTNEKEQCFVYFYNKENDQLFDSKAVYIPHGDWKAYMLNELTQEA</sequence>
<evidence type="ECO:0000313" key="2">
    <source>
        <dbReference type="EMBL" id="MBD3107169.1"/>
    </source>
</evidence>
<comment type="caution">
    <text evidence="2">The sequence shown here is derived from an EMBL/GenBank/DDBJ whole genome shotgun (WGS) entry which is preliminary data.</text>
</comment>
<evidence type="ECO:0000313" key="3">
    <source>
        <dbReference type="Proteomes" id="UP000602076"/>
    </source>
</evidence>
<protein>
    <submittedName>
        <fullName evidence="2">Gamma-glutamylcyclotransferase</fullName>
    </submittedName>
</protein>
<organism evidence="2 3">
    <name type="scientific">Peribacillus faecalis</name>
    <dbReference type="NCBI Taxonomy" id="2772559"/>
    <lineage>
        <taxon>Bacteria</taxon>
        <taxon>Bacillati</taxon>
        <taxon>Bacillota</taxon>
        <taxon>Bacilli</taxon>
        <taxon>Bacillales</taxon>
        <taxon>Bacillaceae</taxon>
        <taxon>Peribacillus</taxon>
    </lineage>
</organism>
<dbReference type="Gene3D" id="3.10.490.10">
    <property type="entry name" value="Gamma-glutamyl cyclotransferase-like"/>
    <property type="match status" value="1"/>
</dbReference>
<dbReference type="RefSeq" id="WP_190996717.1">
    <property type="nucleotide sequence ID" value="NZ_JACXSI010000003.1"/>
</dbReference>
<dbReference type="EMBL" id="JACXSI010000003">
    <property type="protein sequence ID" value="MBD3107169.1"/>
    <property type="molecule type" value="Genomic_DNA"/>
</dbReference>
<dbReference type="Proteomes" id="UP000602076">
    <property type="component" value="Unassembled WGS sequence"/>
</dbReference>
<gene>
    <name evidence="2" type="ORF">IEO70_02150</name>
</gene>
<dbReference type="SUPFAM" id="SSF110857">
    <property type="entry name" value="Gamma-glutamyl cyclotransferase-like"/>
    <property type="match status" value="1"/>
</dbReference>
<keyword evidence="3" id="KW-1185">Reference proteome</keyword>
<dbReference type="InterPro" id="IPR013024">
    <property type="entry name" value="GGCT-like"/>
</dbReference>